<evidence type="ECO:0000313" key="1">
    <source>
        <dbReference type="EMBL" id="MBC8754681.1"/>
    </source>
</evidence>
<name>A0ABR7Q7Y5_9FLAO</name>
<reference evidence="1 2" key="1">
    <citation type="submission" date="2020-07" db="EMBL/GenBank/DDBJ databases">
        <title>Description of Kordia aestuariivivens sp. nov., isolated from a tidal flat.</title>
        <authorList>
            <person name="Park S."/>
            <person name="Yoon J.-H."/>
        </authorList>
    </citation>
    <scope>NUCLEOTIDE SEQUENCE [LARGE SCALE GENOMIC DNA]</scope>
    <source>
        <strain evidence="1 2">YSTF-M3</strain>
    </source>
</reference>
<evidence type="ECO:0000313" key="2">
    <source>
        <dbReference type="Proteomes" id="UP000619238"/>
    </source>
</evidence>
<gene>
    <name evidence="1" type="ORF">H2O64_08340</name>
</gene>
<keyword evidence="2" id="KW-1185">Reference proteome</keyword>
<comment type="caution">
    <text evidence="1">The sequence shown here is derived from an EMBL/GenBank/DDBJ whole genome shotgun (WGS) entry which is preliminary data.</text>
</comment>
<accession>A0ABR7Q7Y5</accession>
<dbReference type="EMBL" id="JACGWS010000004">
    <property type="protein sequence ID" value="MBC8754681.1"/>
    <property type="molecule type" value="Genomic_DNA"/>
</dbReference>
<protein>
    <submittedName>
        <fullName evidence="1">Uncharacterized protein</fullName>
    </submittedName>
</protein>
<proteinExistence type="predicted"/>
<sequence>MKTSNLKQIGKVELSNVYGGTKVYKTHVGDPEKPLYTDAHIDRDEDGQWSAGDEFVVTMS</sequence>
<dbReference type="RefSeq" id="WP_187561731.1">
    <property type="nucleotide sequence ID" value="NZ_JACGWS010000004.1"/>
</dbReference>
<organism evidence="1 2">
    <name type="scientific">Kordia aestuariivivens</name>
    <dbReference type="NCBI Taxonomy" id="2759037"/>
    <lineage>
        <taxon>Bacteria</taxon>
        <taxon>Pseudomonadati</taxon>
        <taxon>Bacteroidota</taxon>
        <taxon>Flavobacteriia</taxon>
        <taxon>Flavobacteriales</taxon>
        <taxon>Flavobacteriaceae</taxon>
        <taxon>Kordia</taxon>
    </lineage>
</organism>
<dbReference type="Proteomes" id="UP000619238">
    <property type="component" value="Unassembled WGS sequence"/>
</dbReference>